<dbReference type="AlphaFoldDB" id="A0A0R3X9X5"/>
<name>A0A0R3X9X5_HYDTA</name>
<accession>A0A0R3X9X5</accession>
<feature type="region of interest" description="Disordered" evidence="1">
    <location>
        <begin position="1"/>
        <end position="20"/>
    </location>
</feature>
<sequence>MCSETLQPTTTKLPMDSDATTMVTATPSISGTTDTATTSDAEVSAAIVAYTTDVYLDLVSTATPPVVKRPIFERLREPYQPEDYNYDFLREM</sequence>
<gene>
    <name evidence="2" type="ORF">TTAC_LOCUS10335</name>
</gene>
<dbReference type="OrthoDB" id="10503423at2759"/>
<evidence type="ECO:0000313" key="2">
    <source>
        <dbReference type="EMBL" id="VDM35315.1"/>
    </source>
</evidence>
<reference evidence="2 3" key="2">
    <citation type="submission" date="2018-11" db="EMBL/GenBank/DDBJ databases">
        <authorList>
            <consortium name="Pathogen Informatics"/>
        </authorList>
    </citation>
    <scope>NUCLEOTIDE SEQUENCE [LARGE SCALE GENOMIC DNA]</scope>
</reference>
<dbReference type="WBParaSite" id="TTAC_0001035201-mRNA-1">
    <property type="protein sequence ID" value="TTAC_0001035201-mRNA-1"/>
    <property type="gene ID" value="TTAC_0001035201"/>
</dbReference>
<evidence type="ECO:0000256" key="1">
    <source>
        <dbReference type="SAM" id="MobiDB-lite"/>
    </source>
</evidence>
<protein>
    <submittedName>
        <fullName evidence="4">Mediator of RNA polymerase II transcription subunit 31</fullName>
    </submittedName>
</protein>
<reference evidence="4" key="1">
    <citation type="submission" date="2017-02" db="UniProtKB">
        <authorList>
            <consortium name="WormBaseParasite"/>
        </authorList>
    </citation>
    <scope>IDENTIFICATION</scope>
</reference>
<evidence type="ECO:0000313" key="4">
    <source>
        <dbReference type="WBParaSite" id="TTAC_0001035201-mRNA-1"/>
    </source>
</evidence>
<evidence type="ECO:0000313" key="3">
    <source>
        <dbReference type="Proteomes" id="UP000274429"/>
    </source>
</evidence>
<dbReference type="Proteomes" id="UP000274429">
    <property type="component" value="Unassembled WGS sequence"/>
</dbReference>
<organism evidence="4">
    <name type="scientific">Hydatigena taeniaeformis</name>
    <name type="common">Feline tapeworm</name>
    <name type="synonym">Taenia taeniaeformis</name>
    <dbReference type="NCBI Taxonomy" id="6205"/>
    <lineage>
        <taxon>Eukaryota</taxon>
        <taxon>Metazoa</taxon>
        <taxon>Spiralia</taxon>
        <taxon>Lophotrochozoa</taxon>
        <taxon>Platyhelminthes</taxon>
        <taxon>Cestoda</taxon>
        <taxon>Eucestoda</taxon>
        <taxon>Cyclophyllidea</taxon>
        <taxon>Taeniidae</taxon>
        <taxon>Hydatigera</taxon>
    </lineage>
</organism>
<keyword evidence="3" id="KW-1185">Reference proteome</keyword>
<proteinExistence type="predicted"/>
<dbReference type="EMBL" id="UYWX01021565">
    <property type="protein sequence ID" value="VDM35315.1"/>
    <property type="molecule type" value="Genomic_DNA"/>
</dbReference>